<dbReference type="SMART" id="SM00110">
    <property type="entry name" value="C1Q"/>
    <property type="match status" value="1"/>
</dbReference>
<dbReference type="PANTHER" id="PTHR22923">
    <property type="entry name" value="CEREBELLIN-RELATED"/>
    <property type="match status" value="1"/>
</dbReference>
<keyword evidence="2" id="KW-0964">Secreted</keyword>
<dbReference type="InterPro" id="IPR050822">
    <property type="entry name" value="Cerebellin_Synaptic_Org"/>
</dbReference>
<accession>A0A8W8J979</accession>
<dbReference type="Gene3D" id="2.60.120.40">
    <property type="match status" value="1"/>
</dbReference>
<proteinExistence type="predicted"/>
<evidence type="ECO:0000256" key="2">
    <source>
        <dbReference type="ARBA" id="ARBA00022525"/>
    </source>
</evidence>
<feature type="domain" description="C1q" evidence="4">
    <location>
        <begin position="122"/>
        <end position="258"/>
    </location>
</feature>
<keyword evidence="3" id="KW-0732">Signal</keyword>
<dbReference type="PROSITE" id="PS50871">
    <property type="entry name" value="C1Q"/>
    <property type="match status" value="1"/>
</dbReference>
<reference evidence="5" key="1">
    <citation type="submission" date="2022-08" db="UniProtKB">
        <authorList>
            <consortium name="EnsemblMetazoa"/>
        </authorList>
    </citation>
    <scope>IDENTIFICATION</scope>
    <source>
        <strain evidence="5">05x7-T-G4-1.051#20</strain>
    </source>
</reference>
<dbReference type="Pfam" id="PF00386">
    <property type="entry name" value="C1q"/>
    <property type="match status" value="1"/>
</dbReference>
<evidence type="ECO:0000256" key="1">
    <source>
        <dbReference type="ARBA" id="ARBA00004613"/>
    </source>
</evidence>
<dbReference type="EnsemblMetazoa" id="G17907.1">
    <property type="protein sequence ID" value="G17907.1:cds"/>
    <property type="gene ID" value="G17907"/>
</dbReference>
<comment type="subcellular location">
    <subcellularLocation>
        <location evidence="1">Secreted</location>
    </subcellularLocation>
</comment>
<dbReference type="InterPro" id="IPR008983">
    <property type="entry name" value="Tumour_necrosis_fac-like_dom"/>
</dbReference>
<evidence type="ECO:0000313" key="5">
    <source>
        <dbReference type="EnsemblMetazoa" id="G17907.1:cds"/>
    </source>
</evidence>
<dbReference type="PRINTS" id="PR00007">
    <property type="entry name" value="COMPLEMNTC1Q"/>
</dbReference>
<name>A0A8W8J979_MAGGI</name>
<dbReference type="GO" id="GO:0005576">
    <property type="term" value="C:extracellular region"/>
    <property type="evidence" value="ECO:0007669"/>
    <property type="project" value="UniProtKB-SubCell"/>
</dbReference>
<evidence type="ECO:0000313" key="6">
    <source>
        <dbReference type="Proteomes" id="UP000005408"/>
    </source>
</evidence>
<dbReference type="InterPro" id="IPR001073">
    <property type="entry name" value="C1q_dom"/>
</dbReference>
<evidence type="ECO:0000259" key="4">
    <source>
        <dbReference type="PROSITE" id="PS50871"/>
    </source>
</evidence>
<dbReference type="PANTHER" id="PTHR22923:SF116">
    <property type="entry name" value="C1Q DOMAIN-CONTAINING PROTEIN"/>
    <property type="match status" value="1"/>
</dbReference>
<evidence type="ECO:0000256" key="3">
    <source>
        <dbReference type="ARBA" id="ARBA00022729"/>
    </source>
</evidence>
<protein>
    <recommendedName>
        <fullName evidence="4">C1q domain-containing protein</fullName>
    </recommendedName>
</protein>
<dbReference type="AlphaFoldDB" id="A0A8W8J979"/>
<dbReference type="Proteomes" id="UP000005408">
    <property type="component" value="Unassembled WGS sequence"/>
</dbReference>
<dbReference type="SUPFAM" id="SSF49842">
    <property type="entry name" value="TNF-like"/>
    <property type="match status" value="1"/>
</dbReference>
<sequence>MLFALYFSGAASTRNTEPLDNNSDWKLAMKKIEELQMIVKFQEARISSLENRCKEPVDKVTELERSLKKQSVLITQLDAKVDEFETLLKIENDALAKHAHLANSKHHSSILKNSISPVRIVAPEEPIAFYAYLSTNAPAYSAVHYIIVFDKVVTNVGNGYHPHIGTFIAPRSGLYVFTWTIRQWGNRNHITELLVDNEVVHVIYLHPIDGVDCSVTGTVVVQVDQGNDVLVRTGSRYNSGEINSDIDGRSTFAGWNIM</sequence>
<organism evidence="5 6">
    <name type="scientific">Magallana gigas</name>
    <name type="common">Pacific oyster</name>
    <name type="synonym">Crassostrea gigas</name>
    <dbReference type="NCBI Taxonomy" id="29159"/>
    <lineage>
        <taxon>Eukaryota</taxon>
        <taxon>Metazoa</taxon>
        <taxon>Spiralia</taxon>
        <taxon>Lophotrochozoa</taxon>
        <taxon>Mollusca</taxon>
        <taxon>Bivalvia</taxon>
        <taxon>Autobranchia</taxon>
        <taxon>Pteriomorphia</taxon>
        <taxon>Ostreida</taxon>
        <taxon>Ostreoidea</taxon>
        <taxon>Ostreidae</taxon>
        <taxon>Magallana</taxon>
    </lineage>
</organism>
<keyword evidence="6" id="KW-1185">Reference proteome</keyword>